<dbReference type="EMBL" id="JADWDJ010000018">
    <property type="protein sequence ID" value="KAG5266345.1"/>
    <property type="molecule type" value="Genomic_DNA"/>
</dbReference>
<keyword evidence="3" id="KW-1185">Reference proteome</keyword>
<proteinExistence type="predicted"/>
<comment type="caution">
    <text evidence="2">The sequence shown here is derived from an EMBL/GenBank/DDBJ whole genome shotgun (WGS) entry which is preliminary data.</text>
</comment>
<reference evidence="2" key="1">
    <citation type="submission" date="2020-10" db="EMBL/GenBank/DDBJ databases">
        <title>Chromosome-scale genome assembly of the Allis shad, Alosa alosa.</title>
        <authorList>
            <person name="Margot Z."/>
            <person name="Christophe K."/>
            <person name="Cabau C."/>
            <person name="Louis A."/>
            <person name="Berthelot C."/>
            <person name="Parey E."/>
            <person name="Roest Crollius H."/>
            <person name="Montfort J."/>
            <person name="Robinson-Rechavi M."/>
            <person name="Bucao C."/>
            <person name="Bouchez O."/>
            <person name="Gislard M."/>
            <person name="Lluch J."/>
            <person name="Milhes M."/>
            <person name="Lampietro C."/>
            <person name="Lopez Roques C."/>
            <person name="Donnadieu C."/>
            <person name="Braasch I."/>
            <person name="Desvignes T."/>
            <person name="Postlethwait J."/>
            <person name="Bobe J."/>
            <person name="Guiguen Y."/>
        </authorList>
    </citation>
    <scope>NUCLEOTIDE SEQUENCE</scope>
    <source>
        <strain evidence="2">M-15738</strain>
        <tissue evidence="2">Blood</tissue>
    </source>
</reference>
<gene>
    <name evidence="2" type="ORF">AALO_G00229970</name>
</gene>
<dbReference type="Proteomes" id="UP000823561">
    <property type="component" value="Chromosome 18"/>
</dbReference>
<organism evidence="2 3">
    <name type="scientific">Alosa alosa</name>
    <name type="common">allis shad</name>
    <dbReference type="NCBI Taxonomy" id="278164"/>
    <lineage>
        <taxon>Eukaryota</taxon>
        <taxon>Metazoa</taxon>
        <taxon>Chordata</taxon>
        <taxon>Craniata</taxon>
        <taxon>Vertebrata</taxon>
        <taxon>Euteleostomi</taxon>
        <taxon>Actinopterygii</taxon>
        <taxon>Neopterygii</taxon>
        <taxon>Teleostei</taxon>
        <taxon>Clupei</taxon>
        <taxon>Clupeiformes</taxon>
        <taxon>Clupeoidei</taxon>
        <taxon>Clupeidae</taxon>
        <taxon>Alosa</taxon>
    </lineage>
</organism>
<sequence>MVYRGVFGYVRSTISLCANWQEVHSHVANSYYGPREVACPARTHAMGGCVGTQRRALGASRNGGRRNKKRGGERGAVREDAARVVSCCWAANYFRCGRGSYTRSLAGLRGFWEITRRD</sequence>
<name>A0AAV6FYS3_9TELE</name>
<accession>A0AAV6FYS3</accession>
<feature type="region of interest" description="Disordered" evidence="1">
    <location>
        <begin position="57"/>
        <end position="80"/>
    </location>
</feature>
<dbReference type="AlphaFoldDB" id="A0AAV6FYS3"/>
<protein>
    <submittedName>
        <fullName evidence="2">Uncharacterized protein</fullName>
    </submittedName>
</protein>
<evidence type="ECO:0000256" key="1">
    <source>
        <dbReference type="SAM" id="MobiDB-lite"/>
    </source>
</evidence>
<evidence type="ECO:0000313" key="3">
    <source>
        <dbReference type="Proteomes" id="UP000823561"/>
    </source>
</evidence>
<feature type="compositionally biased region" description="Basic and acidic residues" evidence="1">
    <location>
        <begin position="70"/>
        <end position="80"/>
    </location>
</feature>
<evidence type="ECO:0000313" key="2">
    <source>
        <dbReference type="EMBL" id="KAG5266345.1"/>
    </source>
</evidence>